<reference evidence="5 6" key="1">
    <citation type="journal article" date="2016" name="Nat. Commun.">
        <title>Thousands of microbial genomes shed light on interconnected biogeochemical processes in an aquifer system.</title>
        <authorList>
            <person name="Anantharaman K."/>
            <person name="Brown C.T."/>
            <person name="Hug L.A."/>
            <person name="Sharon I."/>
            <person name="Castelle C.J."/>
            <person name="Probst A.J."/>
            <person name="Thomas B.C."/>
            <person name="Singh A."/>
            <person name="Wilkins M.J."/>
            <person name="Karaoz U."/>
            <person name="Brodie E.L."/>
            <person name="Williams K.H."/>
            <person name="Hubbard S.S."/>
            <person name="Banfield J.F."/>
        </authorList>
    </citation>
    <scope>NUCLEOTIDE SEQUENCE [LARGE SCALE GENOMIC DNA]</scope>
</reference>
<dbReference type="PANTHER" id="PTHR20842:SF0">
    <property type="entry name" value="ALPHA-ASPARTYL DIPEPTIDASE"/>
    <property type="match status" value="1"/>
</dbReference>
<dbReference type="Proteomes" id="UP000178122">
    <property type="component" value="Unassembled WGS sequence"/>
</dbReference>
<keyword evidence="4" id="KW-0720">Serine protease</keyword>
<dbReference type="PANTHER" id="PTHR20842">
    <property type="entry name" value="PROTEASE S51 ALPHA-ASPARTYL DIPEPTIDASE"/>
    <property type="match status" value="1"/>
</dbReference>
<dbReference type="AlphaFoldDB" id="A0A1G1YVY4"/>
<evidence type="ECO:0000256" key="3">
    <source>
        <dbReference type="ARBA" id="ARBA00022801"/>
    </source>
</evidence>
<evidence type="ECO:0000313" key="6">
    <source>
        <dbReference type="Proteomes" id="UP000178122"/>
    </source>
</evidence>
<dbReference type="Pfam" id="PF03575">
    <property type="entry name" value="Peptidase_S51"/>
    <property type="match status" value="1"/>
</dbReference>
<dbReference type="SUPFAM" id="SSF52317">
    <property type="entry name" value="Class I glutamine amidotransferase-like"/>
    <property type="match status" value="1"/>
</dbReference>
<evidence type="ECO:0000256" key="2">
    <source>
        <dbReference type="ARBA" id="ARBA00022670"/>
    </source>
</evidence>
<accession>A0A1G1YVY4</accession>
<dbReference type="EMBL" id="MHIN01000012">
    <property type="protein sequence ID" value="OGY55557.1"/>
    <property type="molecule type" value="Genomic_DNA"/>
</dbReference>
<comment type="similarity">
    <text evidence="1">Belongs to the peptidase S51 family.</text>
</comment>
<protein>
    <recommendedName>
        <fullName evidence="7">Peptidase E</fullName>
    </recommendedName>
</protein>
<dbReference type="Gene3D" id="3.40.50.880">
    <property type="match status" value="1"/>
</dbReference>
<name>A0A1G1YVY4_9BACT</name>
<dbReference type="GO" id="GO:0006508">
    <property type="term" value="P:proteolysis"/>
    <property type="evidence" value="ECO:0007669"/>
    <property type="project" value="UniProtKB-KW"/>
</dbReference>
<dbReference type="CDD" id="cd03146">
    <property type="entry name" value="GAT1_Peptidase_E"/>
    <property type="match status" value="1"/>
</dbReference>
<evidence type="ECO:0000313" key="5">
    <source>
        <dbReference type="EMBL" id="OGY55557.1"/>
    </source>
</evidence>
<comment type="caution">
    <text evidence="5">The sequence shown here is derived from an EMBL/GenBank/DDBJ whole genome shotgun (WGS) entry which is preliminary data.</text>
</comment>
<evidence type="ECO:0008006" key="7">
    <source>
        <dbReference type="Google" id="ProtNLM"/>
    </source>
</evidence>
<sequence>MPKIVAIGGGDIRTKSTLSIDRAIIKLTNRSHPHFLFIPTASSDNQQYSETIQKYYKQLGCTTDVLYLLNKHFSFKETAQKIEKADIIYVGGGNTLKMMRLWRHLGIDTLLKAAWRNGTVVCGISAGAICWFTSGHSDSMSFYNPKEWKYINVKGLNLQKSIFCPHFNDKTLGIPRKKHFEKMIAKKRGLGLAVDNNCALAIIGDTFRIIRSKKDANAYCIFTRKSKVISEKILQKTTNQPLSELYSK</sequence>
<proteinExistence type="inferred from homology"/>
<keyword evidence="2" id="KW-0645">Protease</keyword>
<keyword evidence="3" id="KW-0378">Hydrolase</keyword>
<gene>
    <name evidence="5" type="ORF">A2912_00585</name>
</gene>
<evidence type="ECO:0000256" key="1">
    <source>
        <dbReference type="ARBA" id="ARBA00006534"/>
    </source>
</evidence>
<organism evidence="5 6">
    <name type="scientific">Candidatus Buchananbacteria bacterium RIFCSPLOWO2_01_FULL_40_23b</name>
    <dbReference type="NCBI Taxonomy" id="1797544"/>
    <lineage>
        <taxon>Bacteria</taxon>
        <taxon>Candidatus Buchananiibacteriota</taxon>
    </lineage>
</organism>
<dbReference type="InterPro" id="IPR029062">
    <property type="entry name" value="Class_I_gatase-like"/>
</dbReference>
<dbReference type="GO" id="GO:0008236">
    <property type="term" value="F:serine-type peptidase activity"/>
    <property type="evidence" value="ECO:0007669"/>
    <property type="project" value="UniProtKB-KW"/>
</dbReference>
<dbReference type="InterPro" id="IPR005320">
    <property type="entry name" value="Peptidase_S51"/>
</dbReference>
<evidence type="ECO:0000256" key="4">
    <source>
        <dbReference type="ARBA" id="ARBA00022825"/>
    </source>
</evidence>